<dbReference type="RefSeq" id="WP_251589906.1">
    <property type="nucleotide sequence ID" value="NZ_JAMLJI010000001.1"/>
</dbReference>
<reference evidence="3 4" key="1">
    <citation type="submission" date="2023-04" db="EMBL/GenBank/DDBJ databases">
        <title>A long-awaited taxogenomic arrangement of the family Halomonadaceae.</title>
        <authorList>
            <person name="De La Haba R."/>
            <person name="Chuvochina M."/>
            <person name="Wittouck S."/>
            <person name="Arahal D.R."/>
            <person name="Sanchez-Porro C."/>
            <person name="Hugenholtz P."/>
            <person name="Ventosa A."/>
        </authorList>
    </citation>
    <scope>NUCLEOTIDE SEQUENCE [LARGE SCALE GENOMIC DNA]</scope>
    <source>
        <strain evidence="3 4">DSM 22428</strain>
    </source>
</reference>
<gene>
    <name evidence="3" type="ORF">QC825_07815</name>
</gene>
<dbReference type="InterPro" id="IPR036779">
    <property type="entry name" value="LysM_dom_sf"/>
</dbReference>
<evidence type="ECO:0000259" key="2">
    <source>
        <dbReference type="PROSITE" id="PS51782"/>
    </source>
</evidence>
<comment type="caution">
    <text evidence="3">The sequence shown here is derived from an EMBL/GenBank/DDBJ whole genome shotgun (WGS) entry which is preliminary data.</text>
</comment>
<organism evidence="3 4">
    <name type="scientific">Larsenimonas suaedae</name>
    <dbReference type="NCBI Taxonomy" id="1851019"/>
    <lineage>
        <taxon>Bacteria</taxon>
        <taxon>Pseudomonadati</taxon>
        <taxon>Pseudomonadota</taxon>
        <taxon>Gammaproteobacteria</taxon>
        <taxon>Oceanospirillales</taxon>
        <taxon>Halomonadaceae</taxon>
        <taxon>Larsenimonas</taxon>
    </lineage>
</organism>
<dbReference type="InterPro" id="IPR008258">
    <property type="entry name" value="Transglycosylase_SLT_dom_1"/>
</dbReference>
<protein>
    <submittedName>
        <fullName evidence="3">LysM peptidoglycan-binding domain-containing protein</fullName>
    </submittedName>
</protein>
<dbReference type="PANTHER" id="PTHR33734:SF22">
    <property type="entry name" value="MEMBRANE-BOUND LYTIC MUREIN TRANSGLYCOSYLASE D"/>
    <property type="match status" value="1"/>
</dbReference>
<feature type="domain" description="LysM" evidence="2">
    <location>
        <begin position="331"/>
        <end position="374"/>
    </location>
</feature>
<evidence type="ECO:0000256" key="1">
    <source>
        <dbReference type="SAM" id="SignalP"/>
    </source>
</evidence>
<dbReference type="SMART" id="SM00257">
    <property type="entry name" value="LysM"/>
    <property type="match status" value="2"/>
</dbReference>
<dbReference type="SUPFAM" id="SSF54106">
    <property type="entry name" value="LysM domain"/>
    <property type="match status" value="2"/>
</dbReference>
<dbReference type="InterPro" id="IPR023346">
    <property type="entry name" value="Lysozyme-like_dom_sf"/>
</dbReference>
<feature type="signal peptide" evidence="1">
    <location>
        <begin position="1"/>
        <end position="30"/>
    </location>
</feature>
<sequence>MITKFVIRTTSGLAGSLAMASLLLSPPSLAAPATAASTYNGFYTELVLDEKPFNDLWQRLRGGFRLNHDTDNPRVQAWITWYQTHPQHLRGVVEHARPWLRFVTRQVEHRHIPSEIALLPFVESGYNPTARHPYSGATGMWQFMPVTGDEMGLDRTWWYDGRKDVISATTAALTYLDTMRSRWYSGDWSLALAAYNAGPGTVNRAQARSATQGEPTDYWHLTLPSETMDYVPKLLALSAIVADPQKFGLDLPNVPDHKAIAEVETNGQLDLELAARLANTSIEEIRALNPGYRRWATRPAGNGPLLIPAKSKQRFERALASLPASERTVWSSYTVKSGDALSVIAQRYGTPISVIKARNQLSGNRLRAGQTLLVPGSTDQMLASSTAQSATVTVRSGDSLSAIAARNGLSTRRLARLNDLKTDSPIHPGQRLNLQ</sequence>
<dbReference type="CDD" id="cd00118">
    <property type="entry name" value="LysM"/>
    <property type="match status" value="2"/>
</dbReference>
<keyword evidence="4" id="KW-1185">Reference proteome</keyword>
<dbReference type="CDD" id="cd16894">
    <property type="entry name" value="MltD-like"/>
    <property type="match status" value="1"/>
</dbReference>
<dbReference type="PANTHER" id="PTHR33734">
    <property type="entry name" value="LYSM DOMAIN-CONTAINING GPI-ANCHORED PROTEIN 2"/>
    <property type="match status" value="1"/>
</dbReference>
<accession>A0ABU1GVB1</accession>
<keyword evidence="1" id="KW-0732">Signal</keyword>
<dbReference type="Pfam" id="PF01464">
    <property type="entry name" value="SLT"/>
    <property type="match status" value="1"/>
</dbReference>
<feature type="chain" id="PRO_5046903956" evidence="1">
    <location>
        <begin position="31"/>
        <end position="435"/>
    </location>
</feature>
<dbReference type="Pfam" id="PF01476">
    <property type="entry name" value="LysM"/>
    <property type="match status" value="2"/>
</dbReference>
<dbReference type="InterPro" id="IPR018392">
    <property type="entry name" value="LysM"/>
</dbReference>
<dbReference type="Proteomes" id="UP001269375">
    <property type="component" value="Unassembled WGS sequence"/>
</dbReference>
<dbReference type="Gene3D" id="1.10.530.10">
    <property type="match status" value="1"/>
</dbReference>
<evidence type="ECO:0000313" key="3">
    <source>
        <dbReference type="EMBL" id="MDR5895972.1"/>
    </source>
</evidence>
<feature type="domain" description="LysM" evidence="2">
    <location>
        <begin position="390"/>
        <end position="434"/>
    </location>
</feature>
<name>A0ABU1GVB1_9GAMM</name>
<evidence type="ECO:0000313" key="4">
    <source>
        <dbReference type="Proteomes" id="UP001269375"/>
    </source>
</evidence>
<dbReference type="Gene3D" id="3.10.350.10">
    <property type="entry name" value="LysM domain"/>
    <property type="match status" value="2"/>
</dbReference>
<proteinExistence type="predicted"/>
<dbReference type="EMBL" id="JARWAO010000003">
    <property type="protein sequence ID" value="MDR5895972.1"/>
    <property type="molecule type" value="Genomic_DNA"/>
</dbReference>
<dbReference type="SUPFAM" id="SSF53955">
    <property type="entry name" value="Lysozyme-like"/>
    <property type="match status" value="1"/>
</dbReference>
<dbReference type="PROSITE" id="PS51782">
    <property type="entry name" value="LYSM"/>
    <property type="match status" value="2"/>
</dbReference>